<keyword evidence="15" id="KW-1185">Reference proteome</keyword>
<evidence type="ECO:0000256" key="4">
    <source>
        <dbReference type="ARBA" id="ARBA00022490"/>
    </source>
</evidence>
<name>A0A9W7SZ95_9PEZI</name>
<comment type="catalytic activity">
    <reaction evidence="10">
        <text>tRNA(Asp) + L-aspartate + ATP = L-aspartyl-tRNA(Asp) + AMP + diphosphate</text>
        <dbReference type="Rhea" id="RHEA:19649"/>
        <dbReference type="Rhea" id="RHEA-COMP:9660"/>
        <dbReference type="Rhea" id="RHEA-COMP:9678"/>
        <dbReference type="ChEBI" id="CHEBI:29991"/>
        <dbReference type="ChEBI" id="CHEBI:30616"/>
        <dbReference type="ChEBI" id="CHEBI:33019"/>
        <dbReference type="ChEBI" id="CHEBI:78442"/>
        <dbReference type="ChEBI" id="CHEBI:78516"/>
        <dbReference type="ChEBI" id="CHEBI:456215"/>
        <dbReference type="EC" id="6.1.1.12"/>
    </reaction>
</comment>
<dbReference type="PANTHER" id="PTHR43450">
    <property type="entry name" value="ASPARTYL-TRNA SYNTHETASE"/>
    <property type="match status" value="1"/>
</dbReference>
<keyword evidence="5" id="KW-0436">Ligase</keyword>
<evidence type="ECO:0000256" key="10">
    <source>
        <dbReference type="ARBA" id="ARBA00047904"/>
    </source>
</evidence>
<dbReference type="Pfam" id="PF00152">
    <property type="entry name" value="tRNA-synt_2"/>
    <property type="match status" value="1"/>
</dbReference>
<evidence type="ECO:0000256" key="2">
    <source>
        <dbReference type="ARBA" id="ARBA00005312"/>
    </source>
</evidence>
<keyword evidence="8" id="KW-0648">Protein biosynthesis</keyword>
<dbReference type="EC" id="6.1.1.12" evidence="3"/>
<feature type="domain" description="Aminoacyl-transfer RNA synthetases class-II family profile" evidence="13">
    <location>
        <begin position="263"/>
        <end position="574"/>
    </location>
</feature>
<reference evidence="14 15" key="1">
    <citation type="journal article" date="2018" name="IMA Fungus">
        <title>IMA Genome-F 10: Nine draft genome sequences of Claviceps purpurea s.lat., including C. arundinis, C. humidiphila, and C. cf. spartinae, pseudomolecules for the pitch canker pathogen Fusarium circinatum, draft genome of Davidsoniella eucalypti, Grosmannia galeiformis, Quambalaria eucalypti, and Teratosphaeria destructans.</title>
        <authorList>
            <person name="Wingfield B.D."/>
            <person name="Liu M."/>
            <person name="Nguyen H.D."/>
            <person name="Lane F.A."/>
            <person name="Morgan S.W."/>
            <person name="De Vos L."/>
            <person name="Wilken P.M."/>
            <person name="Duong T.A."/>
            <person name="Aylward J."/>
            <person name="Coetzee M.P."/>
            <person name="Dadej K."/>
            <person name="De Beer Z.W."/>
            <person name="Findlay W."/>
            <person name="Havenga M."/>
            <person name="Kolarik M."/>
            <person name="Menzies J.G."/>
            <person name="Naidoo K."/>
            <person name="Pochopski O."/>
            <person name="Shoukouhi P."/>
            <person name="Santana Q.C."/>
            <person name="Seifert K.A."/>
            <person name="Soal N."/>
            <person name="Steenkamp E.T."/>
            <person name="Tatham C.T."/>
            <person name="van der Nest M.A."/>
            <person name="Wingfield M.J."/>
        </authorList>
    </citation>
    <scope>NUCLEOTIDE SEQUENCE [LARGE SCALE GENOMIC DNA]</scope>
    <source>
        <strain evidence="14">CMW44962</strain>
    </source>
</reference>
<evidence type="ECO:0000313" key="14">
    <source>
        <dbReference type="EMBL" id="KAH9843314.1"/>
    </source>
</evidence>
<feature type="region of interest" description="Disordered" evidence="12">
    <location>
        <begin position="1"/>
        <end position="75"/>
    </location>
</feature>
<sequence length="582" mass="64322">MAEQDPPKAEKVVPVPEGEGEKGPSKSALKKAQKEKEKAEKAAKRAAAEEAARKEREAAEANDISKDDYGELPSDGELPKVVVDVPFVKLDELEVTFGTEGEKLSNGGPGGAEEGGGPHVLFTAVVKNARSQSAKLAFLVFQHGFSTIQAVIAVSDTLSRQMVKFAGGIPSQSVVVVHALIKKPKEPVKSCTIQNLEAHIKKIYVESPADSQLPLQVEDAEQPIPADGEEVQEEGGRPIVTLNTRLNNRVIDLRARHNFAIGRIKYGVTKLFAEFLDAKGFTGIQTPKLLGSASEGGANVFEVTYFATKAFLAQSPQLYKQMLIAARFQKVFEVGPVFRAENSNTARHLTEFTGLDLEMEFNGHYHEVVSLLEELMLFIFNGLKGRYKRETDLVRAVYNVPEFRLPEAGKVPRLPFSEGIKMLRDAGVEVNDYDDLSTPDEKKLGALVLEKFGTDFYVLDKFPLAVRPFYTMPDMSTYGKDPNDANAGYSNSYDFFMRGQEIMSGAQRIHKAEFLRKRMREHVTPVDPESEGLRDYVKAFSYGCNKHAGGGLGLERIVMLWLGLPNVRLASLFPRDPQRLSP</sequence>
<dbReference type="NCBIfam" id="TIGR00458">
    <property type="entry name" value="aspS_nondisc"/>
    <property type="match status" value="1"/>
</dbReference>
<dbReference type="InterPro" id="IPR004523">
    <property type="entry name" value="Asp-tRNA_synthase_2"/>
</dbReference>
<dbReference type="GO" id="GO:0017101">
    <property type="term" value="C:aminoacyl-tRNA synthetase multienzyme complex"/>
    <property type="evidence" value="ECO:0007669"/>
    <property type="project" value="TreeGrafter"/>
</dbReference>
<dbReference type="CDD" id="cd04320">
    <property type="entry name" value="AspRS_cyto_N"/>
    <property type="match status" value="1"/>
</dbReference>
<protein>
    <recommendedName>
        <fullName evidence="11">Probable aspartate--tRNA ligase, cytoplasmic</fullName>
        <ecNumber evidence="3">6.1.1.12</ecNumber>
    </recommendedName>
</protein>
<comment type="subcellular location">
    <subcellularLocation>
        <location evidence="1">Cytoplasm</location>
    </subcellularLocation>
</comment>
<evidence type="ECO:0000313" key="15">
    <source>
        <dbReference type="Proteomes" id="UP001138500"/>
    </source>
</evidence>
<keyword evidence="7" id="KW-0067">ATP-binding</keyword>
<dbReference type="PRINTS" id="PR01042">
    <property type="entry name" value="TRNASYNTHASP"/>
</dbReference>
<dbReference type="Gene3D" id="2.40.50.140">
    <property type="entry name" value="Nucleic acid-binding proteins"/>
    <property type="match status" value="1"/>
</dbReference>
<dbReference type="GO" id="GO:0006422">
    <property type="term" value="P:aspartyl-tRNA aminoacylation"/>
    <property type="evidence" value="ECO:0007669"/>
    <property type="project" value="InterPro"/>
</dbReference>
<dbReference type="GO" id="GO:0005524">
    <property type="term" value="F:ATP binding"/>
    <property type="evidence" value="ECO:0007669"/>
    <property type="project" value="UniProtKB-KW"/>
</dbReference>
<dbReference type="GO" id="GO:0005829">
    <property type="term" value="C:cytosol"/>
    <property type="evidence" value="ECO:0007669"/>
    <property type="project" value="TreeGrafter"/>
</dbReference>
<dbReference type="SUPFAM" id="SSF55681">
    <property type="entry name" value="Class II aaRS and biotin synthetases"/>
    <property type="match status" value="1"/>
</dbReference>
<dbReference type="AlphaFoldDB" id="A0A9W7SZ95"/>
<dbReference type="InterPro" id="IPR012340">
    <property type="entry name" value="NA-bd_OB-fold"/>
</dbReference>
<dbReference type="InterPro" id="IPR004364">
    <property type="entry name" value="Aa-tRNA-synt_II"/>
</dbReference>
<reference evidence="14 15" key="2">
    <citation type="journal article" date="2021" name="Curr. Genet.">
        <title>Genetic response to nitrogen starvation in the aggressive Eucalyptus foliar pathogen Teratosphaeria destructans.</title>
        <authorList>
            <person name="Havenga M."/>
            <person name="Wingfield B.D."/>
            <person name="Wingfield M.J."/>
            <person name="Dreyer L.L."/>
            <person name="Roets F."/>
            <person name="Aylward J."/>
        </authorList>
    </citation>
    <scope>NUCLEOTIDE SEQUENCE [LARGE SCALE GENOMIC DNA]</scope>
    <source>
        <strain evidence="14">CMW44962</strain>
    </source>
</reference>
<feature type="compositionally biased region" description="Basic and acidic residues" evidence="12">
    <location>
        <begin position="32"/>
        <end position="69"/>
    </location>
</feature>
<evidence type="ECO:0000256" key="5">
    <source>
        <dbReference type="ARBA" id="ARBA00022598"/>
    </source>
</evidence>
<proteinExistence type="inferred from homology"/>
<organism evidence="14 15">
    <name type="scientific">Teratosphaeria destructans</name>
    <dbReference type="NCBI Taxonomy" id="418781"/>
    <lineage>
        <taxon>Eukaryota</taxon>
        <taxon>Fungi</taxon>
        <taxon>Dikarya</taxon>
        <taxon>Ascomycota</taxon>
        <taxon>Pezizomycotina</taxon>
        <taxon>Dothideomycetes</taxon>
        <taxon>Dothideomycetidae</taxon>
        <taxon>Mycosphaerellales</taxon>
        <taxon>Teratosphaeriaceae</taxon>
        <taxon>Teratosphaeria</taxon>
    </lineage>
</organism>
<keyword evidence="6" id="KW-0547">Nucleotide-binding</keyword>
<evidence type="ECO:0000256" key="12">
    <source>
        <dbReference type="SAM" id="MobiDB-lite"/>
    </source>
</evidence>
<evidence type="ECO:0000256" key="11">
    <source>
        <dbReference type="ARBA" id="ARBA00070516"/>
    </source>
</evidence>
<dbReference type="Proteomes" id="UP001138500">
    <property type="component" value="Unassembled WGS sequence"/>
</dbReference>
<dbReference type="PROSITE" id="PS50862">
    <property type="entry name" value="AA_TRNA_LIGASE_II"/>
    <property type="match status" value="1"/>
</dbReference>
<dbReference type="GO" id="GO:0004815">
    <property type="term" value="F:aspartate-tRNA ligase activity"/>
    <property type="evidence" value="ECO:0007669"/>
    <property type="project" value="UniProtKB-EC"/>
</dbReference>
<evidence type="ECO:0000256" key="8">
    <source>
        <dbReference type="ARBA" id="ARBA00022917"/>
    </source>
</evidence>
<dbReference type="CDD" id="cd00776">
    <property type="entry name" value="AsxRS_core"/>
    <property type="match status" value="1"/>
</dbReference>
<dbReference type="FunFam" id="3.30.930.10:FF:000038">
    <property type="entry name" value="Aspartate--tRNA ligase"/>
    <property type="match status" value="1"/>
</dbReference>
<dbReference type="HAMAP" id="MF_02075">
    <property type="entry name" value="Asp_tRNA_synth_type2"/>
    <property type="match status" value="1"/>
</dbReference>
<dbReference type="Gene3D" id="3.30.930.10">
    <property type="entry name" value="Bira Bifunctional Protein, Domain 2"/>
    <property type="match status" value="1"/>
</dbReference>
<evidence type="ECO:0000256" key="9">
    <source>
        <dbReference type="ARBA" id="ARBA00023146"/>
    </source>
</evidence>
<evidence type="ECO:0000256" key="3">
    <source>
        <dbReference type="ARBA" id="ARBA00012841"/>
    </source>
</evidence>
<dbReference type="InterPro" id="IPR006195">
    <property type="entry name" value="aa-tRNA-synth_II"/>
</dbReference>
<accession>A0A9W7SZ95</accession>
<evidence type="ECO:0000256" key="7">
    <source>
        <dbReference type="ARBA" id="ARBA00022840"/>
    </source>
</evidence>
<dbReference type="InterPro" id="IPR002312">
    <property type="entry name" value="Asp/Asn-tRNA-synth_IIb"/>
</dbReference>
<comment type="similarity">
    <text evidence="2">Belongs to the class-II aminoacyl-tRNA synthetase family. Type 2 subfamily.</text>
</comment>
<evidence type="ECO:0000256" key="1">
    <source>
        <dbReference type="ARBA" id="ARBA00004496"/>
    </source>
</evidence>
<dbReference type="SUPFAM" id="SSF50249">
    <property type="entry name" value="Nucleic acid-binding proteins"/>
    <property type="match status" value="1"/>
</dbReference>
<dbReference type="PANTHER" id="PTHR43450:SF1">
    <property type="entry name" value="ASPARTATE--TRNA LIGASE, CYTOPLASMIC"/>
    <property type="match status" value="1"/>
</dbReference>
<dbReference type="InterPro" id="IPR045864">
    <property type="entry name" value="aa-tRNA-synth_II/BPL/LPL"/>
</dbReference>
<keyword evidence="4" id="KW-0963">Cytoplasm</keyword>
<dbReference type="NCBIfam" id="NF003483">
    <property type="entry name" value="PRK05159.1"/>
    <property type="match status" value="1"/>
</dbReference>
<dbReference type="OrthoDB" id="372395at2759"/>
<evidence type="ECO:0000256" key="6">
    <source>
        <dbReference type="ARBA" id="ARBA00022741"/>
    </source>
</evidence>
<feature type="compositionally biased region" description="Basic and acidic residues" evidence="12">
    <location>
        <begin position="1"/>
        <end position="11"/>
    </location>
</feature>
<comment type="caution">
    <text evidence="14">The sequence shown here is derived from an EMBL/GenBank/DDBJ whole genome shotgun (WGS) entry which is preliminary data.</text>
</comment>
<evidence type="ECO:0000259" key="13">
    <source>
        <dbReference type="PROSITE" id="PS50862"/>
    </source>
</evidence>
<gene>
    <name evidence="14" type="ORF">Tdes44962_MAKER07507</name>
</gene>
<keyword evidence="9" id="KW-0030">Aminoacyl-tRNA synthetase</keyword>
<dbReference type="GO" id="GO:0003723">
    <property type="term" value="F:RNA binding"/>
    <property type="evidence" value="ECO:0007669"/>
    <property type="project" value="TreeGrafter"/>
</dbReference>
<dbReference type="EMBL" id="RIBY02000391">
    <property type="protein sequence ID" value="KAH9843314.1"/>
    <property type="molecule type" value="Genomic_DNA"/>
</dbReference>